<evidence type="ECO:0000256" key="1">
    <source>
        <dbReference type="SAM" id="MobiDB-lite"/>
    </source>
</evidence>
<feature type="compositionally biased region" description="Basic and acidic residues" evidence="1">
    <location>
        <begin position="1"/>
        <end position="10"/>
    </location>
</feature>
<name>A0AAE1AIU6_9GAST</name>
<evidence type="ECO:0000313" key="2">
    <source>
        <dbReference type="EMBL" id="KAK3788046.1"/>
    </source>
</evidence>
<organism evidence="2 3">
    <name type="scientific">Elysia crispata</name>
    <name type="common">lettuce slug</name>
    <dbReference type="NCBI Taxonomy" id="231223"/>
    <lineage>
        <taxon>Eukaryota</taxon>
        <taxon>Metazoa</taxon>
        <taxon>Spiralia</taxon>
        <taxon>Lophotrochozoa</taxon>
        <taxon>Mollusca</taxon>
        <taxon>Gastropoda</taxon>
        <taxon>Heterobranchia</taxon>
        <taxon>Euthyneura</taxon>
        <taxon>Panpulmonata</taxon>
        <taxon>Sacoglossa</taxon>
        <taxon>Placobranchoidea</taxon>
        <taxon>Plakobranchidae</taxon>
        <taxon>Elysia</taxon>
    </lineage>
</organism>
<sequence length="83" mass="9400">MLEKTEKIEKQMSPSRRPSWRPALRTLHYTMSNETPHLTQLTTESVTPAARWSAHSATGSAKKLKTRDPSSPSWAGVEQKYSM</sequence>
<dbReference type="AlphaFoldDB" id="A0AAE1AIU6"/>
<evidence type="ECO:0000313" key="3">
    <source>
        <dbReference type="Proteomes" id="UP001283361"/>
    </source>
</evidence>
<reference evidence="2" key="1">
    <citation type="journal article" date="2023" name="G3 (Bethesda)">
        <title>A reference genome for the long-term kleptoplast-retaining sea slug Elysia crispata morphotype clarki.</title>
        <authorList>
            <person name="Eastman K.E."/>
            <person name="Pendleton A.L."/>
            <person name="Shaikh M.A."/>
            <person name="Suttiyut T."/>
            <person name="Ogas R."/>
            <person name="Tomko P."/>
            <person name="Gavelis G."/>
            <person name="Widhalm J.R."/>
            <person name="Wisecaver J.H."/>
        </authorList>
    </citation>
    <scope>NUCLEOTIDE SEQUENCE</scope>
    <source>
        <strain evidence="2">ECLA1</strain>
    </source>
</reference>
<proteinExistence type="predicted"/>
<feature type="region of interest" description="Disordered" evidence="1">
    <location>
        <begin position="1"/>
        <end position="22"/>
    </location>
</feature>
<gene>
    <name evidence="2" type="ORF">RRG08_051118</name>
</gene>
<dbReference type="EMBL" id="JAWDGP010001802">
    <property type="protein sequence ID" value="KAK3788046.1"/>
    <property type="molecule type" value="Genomic_DNA"/>
</dbReference>
<keyword evidence="3" id="KW-1185">Reference proteome</keyword>
<feature type="region of interest" description="Disordered" evidence="1">
    <location>
        <begin position="47"/>
        <end position="83"/>
    </location>
</feature>
<dbReference type="Proteomes" id="UP001283361">
    <property type="component" value="Unassembled WGS sequence"/>
</dbReference>
<comment type="caution">
    <text evidence="2">The sequence shown here is derived from an EMBL/GenBank/DDBJ whole genome shotgun (WGS) entry which is preliminary data.</text>
</comment>
<protein>
    <submittedName>
        <fullName evidence="2">Uncharacterized protein</fullName>
    </submittedName>
</protein>
<accession>A0AAE1AIU6</accession>